<feature type="compositionally biased region" description="Polar residues" evidence="1">
    <location>
        <begin position="569"/>
        <end position="580"/>
    </location>
</feature>
<gene>
    <name evidence="3" type="primary">LOC111121580</name>
</gene>
<feature type="compositionally biased region" description="Polar residues" evidence="1">
    <location>
        <begin position="18"/>
        <end position="35"/>
    </location>
</feature>
<keyword evidence="2" id="KW-1185">Reference proteome</keyword>
<feature type="compositionally biased region" description="Polar residues" evidence="1">
    <location>
        <begin position="1630"/>
        <end position="1641"/>
    </location>
</feature>
<feature type="region of interest" description="Disordered" evidence="1">
    <location>
        <begin position="1321"/>
        <end position="1393"/>
    </location>
</feature>
<feature type="compositionally biased region" description="Polar residues" evidence="1">
    <location>
        <begin position="728"/>
        <end position="738"/>
    </location>
</feature>
<dbReference type="KEGG" id="cvn:111121580"/>
<feature type="compositionally biased region" description="Polar residues" evidence="1">
    <location>
        <begin position="1769"/>
        <end position="1780"/>
    </location>
</feature>
<feature type="compositionally biased region" description="Polar residues" evidence="1">
    <location>
        <begin position="1321"/>
        <end position="1334"/>
    </location>
</feature>
<feature type="region of interest" description="Disordered" evidence="1">
    <location>
        <begin position="1"/>
        <end position="35"/>
    </location>
</feature>
<evidence type="ECO:0000313" key="2">
    <source>
        <dbReference type="Proteomes" id="UP000694844"/>
    </source>
</evidence>
<feature type="region of interest" description="Disordered" evidence="1">
    <location>
        <begin position="1460"/>
        <end position="1534"/>
    </location>
</feature>
<evidence type="ECO:0000256" key="1">
    <source>
        <dbReference type="SAM" id="MobiDB-lite"/>
    </source>
</evidence>
<organism evidence="2 3">
    <name type="scientific">Crassostrea virginica</name>
    <name type="common">Eastern oyster</name>
    <dbReference type="NCBI Taxonomy" id="6565"/>
    <lineage>
        <taxon>Eukaryota</taxon>
        <taxon>Metazoa</taxon>
        <taxon>Spiralia</taxon>
        <taxon>Lophotrochozoa</taxon>
        <taxon>Mollusca</taxon>
        <taxon>Bivalvia</taxon>
        <taxon>Autobranchia</taxon>
        <taxon>Pteriomorphia</taxon>
        <taxon>Ostreida</taxon>
        <taxon>Ostreoidea</taxon>
        <taxon>Ostreidae</taxon>
        <taxon>Crassostrea</taxon>
    </lineage>
</organism>
<feature type="compositionally biased region" description="Basic and acidic residues" evidence="1">
    <location>
        <begin position="1785"/>
        <end position="1795"/>
    </location>
</feature>
<dbReference type="Proteomes" id="UP000694844">
    <property type="component" value="Chromosome 2"/>
</dbReference>
<feature type="compositionally biased region" description="Low complexity" evidence="1">
    <location>
        <begin position="1493"/>
        <end position="1505"/>
    </location>
</feature>
<reference evidence="3" key="1">
    <citation type="submission" date="2025-08" db="UniProtKB">
        <authorList>
            <consortium name="RefSeq"/>
        </authorList>
    </citation>
    <scope>IDENTIFICATION</scope>
    <source>
        <tissue evidence="3">Whole sample</tissue>
    </source>
</reference>
<name>A0A8B8CS24_CRAVI</name>
<feature type="region of interest" description="Disordered" evidence="1">
    <location>
        <begin position="728"/>
        <end position="765"/>
    </location>
</feature>
<protein>
    <submittedName>
        <fullName evidence="3">Bromodomain-containing protein DDB_G0280777-like isoform X1</fullName>
    </submittedName>
</protein>
<feature type="region of interest" description="Disordered" evidence="1">
    <location>
        <begin position="547"/>
        <end position="591"/>
    </location>
</feature>
<dbReference type="GeneID" id="111121580"/>
<dbReference type="RefSeq" id="XP_022318618.1">
    <property type="nucleotide sequence ID" value="XM_022462910.1"/>
</dbReference>
<feature type="compositionally biased region" description="Polar residues" evidence="1">
    <location>
        <begin position="1460"/>
        <end position="1473"/>
    </location>
</feature>
<feature type="region of interest" description="Disordered" evidence="1">
    <location>
        <begin position="1044"/>
        <end position="1065"/>
    </location>
</feature>
<feature type="region of interest" description="Disordered" evidence="1">
    <location>
        <begin position="1760"/>
        <end position="1801"/>
    </location>
</feature>
<accession>A0A8B8CS24</accession>
<feature type="compositionally biased region" description="Basic and acidic residues" evidence="1">
    <location>
        <begin position="1523"/>
        <end position="1534"/>
    </location>
</feature>
<feature type="region of interest" description="Disordered" evidence="1">
    <location>
        <begin position="1630"/>
        <end position="1664"/>
    </location>
</feature>
<feature type="compositionally biased region" description="Basic and acidic residues" evidence="1">
    <location>
        <begin position="1644"/>
        <end position="1661"/>
    </location>
</feature>
<proteinExistence type="predicted"/>
<feature type="compositionally biased region" description="Polar residues" evidence="1">
    <location>
        <begin position="1342"/>
        <end position="1352"/>
    </location>
</feature>
<evidence type="ECO:0000313" key="3">
    <source>
        <dbReference type="RefSeq" id="XP_022318618.1"/>
    </source>
</evidence>
<sequence length="1801" mass="204775">MKKANHKNRSSEVKSINKIKNQYASSESVQSTERTTNDTYANVIEKISDTTKDNTSKNVVMMDAELVRSFVKLIEHFTSLTQPVLTARRPLNDIIGPLNISDTSFNQRNSTNNIKTSSYVTTKKDRQKKNEFITQSRRLPPSDFIKELASGHSSTPQNIQIIRLSKMEREAQNNYAQRLEKTRMNQLREQHRNDFEKQLNAMKQDPYQLDSSLLFASQFDNVPNANTQTKGAVEKLQLNVKSSSIPQSFDNVLPLPDVSTPPPIPLDLDLLSTQFVSPSGIQQNNFIYPMHMRETIESQIIPQIPSTTPDVFSGLFGTHDSFKVQPPPVGIDDIFLHRKENPGMNLNSPLQPAFQHVDNSQTETIYTLDGKPIRTKTKLKHSFNSSPIEFRRRNKFLHDKRVEEASKQMLRPPKMSGHNFNVDSQGENTDGIQQNILATLPPTFDMHGNNRREGLEKTRLRKLYVNENRKNYDVPRANFHVGPEVQDKSIKYKPKIQNQNNKNGIVRPEHSSRFLRKQKNMPSFQSTTNIERKSLDRYSLLESQKRKFAREKKSKHDLPIPLSDRYQGIRSQPNPISIFSNPYKEAHDTQATPRGLKNVINDVKQLSNIMAPDPENKLETFNTQDSQKTMIQVSESSPIPIPNQDNSMTFTEAELLELLHLGIIPKGELQGEKFLDPTQPPNTDMHTLINMGMFENINDIKTSIGRKDDFIHKNDALSSKIINRQTVNSAKSTTVTQQNHKEARPLPESSNTEEGNKPSHKTALNRQVTKTLNNIRERQGFRSNKKEQLLAPTNTQPSEININSFFDGNTNDIVNKGRLRTSEYVEQLNAKTKSQAAKISTQFARKKPIRKIIIKYDNGPVIVKKTLVKKIKYVKRKDNLHNKTEIVTQRPVISSTTGTKISESDKVEDVSQTATKSPLEIIQEAKRPTTSLLKKFEQMKYLINLIEKAEKQKLGESNGTVNNAIMQTIENRNQTKIHDQKRTKNIKVLNITTEKYQEKKKLEDNTTKTVISNETSKTLSSKDKETKLQRTMGDNVVRKFPSEKEDKVNTRSHTLSTPAFGTGRESRTYLSNHKSVPVFHLPRNKPTERVQKAESVNIVKGRNNIEQFISVTKEANLENDMKTTSSNNKTFEEHRKKEIQQAGTKMENENSPKNTQFSKIPIINRRKNVLSKTIEEYMGIEQKGNSNKDILNKNAQQLIKSGSLSKELKSIEPRQKAIIGRNQTKPTLPLAMENEYSPTATLKFSTNTKSSATFSVNKKFSVKPTKGDKVLIPKTASRKVTPENKIIKTSKRFPSPTATIVTAVKPIRKPNLDIRKTITAQSMNANANKSTTVSRSERTRPARNQQDLTTNLDAKKVIRNDVVTKTNERSFSQTDRSANKTRGKSEQTTKNSKTAQLIRKMGLSLSKVPRSNMLPVKISSKKNIKRTNVRKIKNKKNISIRDQIKKTSEMTAISPNTEIANLNSNISQNTPNKTVKYDRETDKSQNINRPFKKQSQSNNDNSKQQMPHIATADNDVKNTQFKENNKSSKKSDEISQKVLSPFSTNIFSVKQSTNHKNSAISFSPVMKAVVKNTNKLGSIKMSGPHTTHTQKIKLSKGYEMVSRSLDKKKRLENFTPSPSLDKTIKVQNLPVNSPQFQSSGRRIQRTEKNSKSSNSEKEKITSKFRRPSPIRNLTAEENELLLTQNNSLMNSVEPSNRHILVKILQYLYSNSSDQTSLETIKQEILSTTSKDQQIIIFDILAAYLGGTPPDNSYLQNLPKQRSKQFHQEGFTSNRSQSSKTPIAMAHDKNTKDNTVKHRQQQ</sequence>
<feature type="compositionally biased region" description="Polar residues" evidence="1">
    <location>
        <begin position="1363"/>
        <end position="1376"/>
    </location>
</feature>